<dbReference type="SUPFAM" id="SSF52096">
    <property type="entry name" value="ClpP/crotonase"/>
    <property type="match status" value="1"/>
</dbReference>
<proteinExistence type="predicted"/>
<dbReference type="EMBL" id="JBEPCU010000515">
    <property type="protein sequence ID" value="MER6980253.1"/>
    <property type="molecule type" value="Genomic_DNA"/>
</dbReference>
<dbReference type="PANTHER" id="PTHR11941">
    <property type="entry name" value="ENOYL-COA HYDRATASE-RELATED"/>
    <property type="match status" value="1"/>
</dbReference>
<evidence type="ECO:0000313" key="2">
    <source>
        <dbReference type="Proteomes" id="UP001458415"/>
    </source>
</evidence>
<dbReference type="CDD" id="cd06558">
    <property type="entry name" value="crotonase-like"/>
    <property type="match status" value="1"/>
</dbReference>
<dbReference type="InterPro" id="IPR029045">
    <property type="entry name" value="ClpP/crotonase-like_dom_sf"/>
</dbReference>
<accession>A0ABV1W903</accession>
<name>A0ABV1W903_9ACTN</name>
<dbReference type="Proteomes" id="UP001458415">
    <property type="component" value="Unassembled WGS sequence"/>
</dbReference>
<dbReference type="Gene3D" id="3.90.226.10">
    <property type="entry name" value="2-enoyl-CoA Hydratase, Chain A, domain 1"/>
    <property type="match status" value="1"/>
</dbReference>
<comment type="caution">
    <text evidence="1">The sequence shown here is derived from an EMBL/GenBank/DDBJ whole genome shotgun (WGS) entry which is preliminary data.</text>
</comment>
<keyword evidence="2" id="KW-1185">Reference proteome</keyword>
<organism evidence="1 2">
    <name type="scientific">Streptomyces carpinensis</name>
    <dbReference type="NCBI Taxonomy" id="66369"/>
    <lineage>
        <taxon>Bacteria</taxon>
        <taxon>Bacillati</taxon>
        <taxon>Actinomycetota</taxon>
        <taxon>Actinomycetes</taxon>
        <taxon>Kitasatosporales</taxon>
        <taxon>Streptomycetaceae</taxon>
        <taxon>Streptomyces</taxon>
    </lineage>
</organism>
<dbReference type="PANTHER" id="PTHR11941:SF75">
    <property type="entry name" value="ENOYL-COA HYDRATASE_ISOMERASE FAMILY PROTEIN"/>
    <property type="match status" value="1"/>
</dbReference>
<dbReference type="InterPro" id="IPR001753">
    <property type="entry name" value="Enoyl-CoA_hydra/iso"/>
</dbReference>
<dbReference type="RefSeq" id="WP_086727800.1">
    <property type="nucleotide sequence ID" value="NZ_MUBM01000203.1"/>
</dbReference>
<evidence type="ECO:0000313" key="1">
    <source>
        <dbReference type="EMBL" id="MER6980253.1"/>
    </source>
</evidence>
<sequence>MPVLDRKDSVFVLDLGESENRFHPDWIASVNAALDAVDKADGPRALVTVATGKFYSNGLDLEWLSAHVDKRRDYMASVLELFARLLSLPVITVTAVQGHAFGAGAMLTLAHDFRVMRADRGFWCLPEADLRMSFSTAMAALIQARLTPQAAHEAMLTGRRYGGTDAAAAGIVDRAVAEDALLAAAIEIADAQASKADGTVGTIRARMYAPVLADLRGATPQG</sequence>
<reference evidence="1 2" key="1">
    <citation type="submission" date="2024-06" db="EMBL/GenBank/DDBJ databases">
        <title>The Natural Products Discovery Center: Release of the First 8490 Sequenced Strains for Exploring Actinobacteria Biosynthetic Diversity.</title>
        <authorList>
            <person name="Kalkreuter E."/>
            <person name="Kautsar S.A."/>
            <person name="Yang D."/>
            <person name="Bader C.D."/>
            <person name="Teijaro C.N."/>
            <person name="Fluegel L."/>
            <person name="Davis C.M."/>
            <person name="Simpson J.R."/>
            <person name="Lauterbach L."/>
            <person name="Steele A.D."/>
            <person name="Gui C."/>
            <person name="Meng S."/>
            <person name="Li G."/>
            <person name="Viehrig K."/>
            <person name="Ye F."/>
            <person name="Su P."/>
            <person name="Kiefer A.F."/>
            <person name="Nichols A."/>
            <person name="Cepeda A.J."/>
            <person name="Yan W."/>
            <person name="Fan B."/>
            <person name="Jiang Y."/>
            <person name="Adhikari A."/>
            <person name="Zheng C.-J."/>
            <person name="Schuster L."/>
            <person name="Cowan T.M."/>
            <person name="Smanski M.J."/>
            <person name="Chevrette M.G."/>
            <person name="De Carvalho L.P.S."/>
            <person name="Shen B."/>
        </authorList>
    </citation>
    <scope>NUCLEOTIDE SEQUENCE [LARGE SCALE GENOMIC DNA]</scope>
    <source>
        <strain evidence="1 2">NPDC000634</strain>
    </source>
</reference>
<gene>
    <name evidence="1" type="ORF">ABT317_25595</name>
</gene>
<dbReference type="Pfam" id="PF00378">
    <property type="entry name" value="ECH_1"/>
    <property type="match status" value="1"/>
</dbReference>
<protein>
    <submittedName>
        <fullName evidence="1">Enoyl-CoA hydratase-related protein</fullName>
    </submittedName>
</protein>